<protein>
    <recommendedName>
        <fullName evidence="4">Protein kinase domain-containing protein</fullName>
    </recommendedName>
</protein>
<gene>
    <name evidence="2" type="ORF">HNR21_001383</name>
</gene>
<organism evidence="2 3">
    <name type="scientific">Thermomonospora cellulosilytica</name>
    <dbReference type="NCBI Taxonomy" id="1411118"/>
    <lineage>
        <taxon>Bacteria</taxon>
        <taxon>Bacillati</taxon>
        <taxon>Actinomycetota</taxon>
        <taxon>Actinomycetes</taxon>
        <taxon>Streptosporangiales</taxon>
        <taxon>Thermomonosporaceae</taxon>
        <taxon>Thermomonospora</taxon>
    </lineage>
</organism>
<dbReference type="AlphaFoldDB" id="A0A7W3MV61"/>
<reference evidence="2 3" key="1">
    <citation type="submission" date="2020-08" db="EMBL/GenBank/DDBJ databases">
        <title>Sequencing the genomes of 1000 actinobacteria strains.</title>
        <authorList>
            <person name="Klenk H.-P."/>
        </authorList>
    </citation>
    <scope>NUCLEOTIDE SEQUENCE [LARGE SCALE GENOMIC DNA]</scope>
    <source>
        <strain evidence="2 3">DSM 45823</strain>
    </source>
</reference>
<evidence type="ECO:0000313" key="3">
    <source>
        <dbReference type="Proteomes" id="UP000539313"/>
    </source>
</evidence>
<feature type="region of interest" description="Disordered" evidence="1">
    <location>
        <begin position="189"/>
        <end position="210"/>
    </location>
</feature>
<dbReference type="InterPro" id="IPR011009">
    <property type="entry name" value="Kinase-like_dom_sf"/>
</dbReference>
<name>A0A7W3MV61_9ACTN</name>
<evidence type="ECO:0000256" key="1">
    <source>
        <dbReference type="SAM" id="MobiDB-lite"/>
    </source>
</evidence>
<dbReference type="EMBL" id="JACJII010000001">
    <property type="protein sequence ID" value="MBA9002501.1"/>
    <property type="molecule type" value="Genomic_DNA"/>
</dbReference>
<sequence length="318" mass="35121">MTWLDGSDVQVRDLRVGAKLGQGGQGAVHELQGLQSGYVYKEYLAANVNGDALTRLVNVPRTMAAHERDLLLGQSAWPLARVVDGAKVRGFVMRKVPPGFWGRRANKPALRELQYLLYEPKKLWGDIVPLDAPGRLEVARKAAELFFLLHSRHLVVGDVSMRNLLWSPPPVSIYLLDCDAIRVVGERPVMPQPQTPDWNDPHQPPTGPELDTDRYKLALLVARVLSVRAELRPGEPVPFVDGLPGRVVKEVAARFAEAARGPGLRPDAAQWIKALSDRGTIDLPPLPPVRKPPDLPKAPLDVRPVQRPVIRLRPPGQG</sequence>
<evidence type="ECO:0000313" key="2">
    <source>
        <dbReference type="EMBL" id="MBA9002501.1"/>
    </source>
</evidence>
<proteinExistence type="predicted"/>
<dbReference type="Proteomes" id="UP000539313">
    <property type="component" value="Unassembled WGS sequence"/>
</dbReference>
<dbReference type="SUPFAM" id="SSF56112">
    <property type="entry name" value="Protein kinase-like (PK-like)"/>
    <property type="match status" value="1"/>
</dbReference>
<comment type="caution">
    <text evidence="2">The sequence shown here is derived from an EMBL/GenBank/DDBJ whole genome shotgun (WGS) entry which is preliminary data.</text>
</comment>
<feature type="region of interest" description="Disordered" evidence="1">
    <location>
        <begin position="279"/>
        <end position="318"/>
    </location>
</feature>
<accession>A0A7W3MV61</accession>
<evidence type="ECO:0008006" key="4">
    <source>
        <dbReference type="Google" id="ProtNLM"/>
    </source>
</evidence>
<keyword evidence="3" id="KW-1185">Reference proteome</keyword>
<dbReference type="RefSeq" id="WP_157995683.1">
    <property type="nucleotide sequence ID" value="NZ_JACJII010000001.1"/>
</dbReference>